<keyword evidence="1" id="KW-0812">Transmembrane</keyword>
<feature type="transmembrane region" description="Helical" evidence="1">
    <location>
        <begin position="6"/>
        <end position="24"/>
    </location>
</feature>
<dbReference type="AlphaFoldDB" id="X1QC98"/>
<evidence type="ECO:0000256" key="1">
    <source>
        <dbReference type="SAM" id="Phobius"/>
    </source>
</evidence>
<dbReference type="EMBL" id="BARW01003348">
    <property type="protein sequence ID" value="GAI66102.1"/>
    <property type="molecule type" value="Genomic_DNA"/>
</dbReference>
<gene>
    <name evidence="2" type="ORF">S12H4_08608</name>
</gene>
<proteinExistence type="predicted"/>
<protein>
    <submittedName>
        <fullName evidence="2">Uncharacterized protein</fullName>
    </submittedName>
</protein>
<comment type="caution">
    <text evidence="2">The sequence shown here is derived from an EMBL/GenBank/DDBJ whole genome shotgun (WGS) entry which is preliminary data.</text>
</comment>
<name>X1QC98_9ZZZZ</name>
<accession>X1QC98</accession>
<keyword evidence="1" id="KW-1133">Transmembrane helix</keyword>
<reference evidence="2" key="1">
    <citation type="journal article" date="2014" name="Front. Microbiol.">
        <title>High frequency of phylogenetically diverse reductive dehalogenase-homologous genes in deep subseafloor sedimentary metagenomes.</title>
        <authorList>
            <person name="Kawai M."/>
            <person name="Futagami T."/>
            <person name="Toyoda A."/>
            <person name="Takaki Y."/>
            <person name="Nishi S."/>
            <person name="Hori S."/>
            <person name="Arai W."/>
            <person name="Tsubouchi T."/>
            <person name="Morono Y."/>
            <person name="Uchiyama I."/>
            <person name="Ito T."/>
            <person name="Fujiyama A."/>
            <person name="Inagaki F."/>
            <person name="Takami H."/>
        </authorList>
    </citation>
    <scope>NUCLEOTIDE SEQUENCE</scope>
    <source>
        <strain evidence="2">Expedition CK06-06</strain>
    </source>
</reference>
<evidence type="ECO:0000313" key="2">
    <source>
        <dbReference type="EMBL" id="GAI66102.1"/>
    </source>
</evidence>
<organism evidence="2">
    <name type="scientific">marine sediment metagenome</name>
    <dbReference type="NCBI Taxonomy" id="412755"/>
    <lineage>
        <taxon>unclassified sequences</taxon>
        <taxon>metagenomes</taxon>
        <taxon>ecological metagenomes</taxon>
    </lineage>
</organism>
<sequence>MLRVYSFFILNLVLIIFCYNIYAIRNMFKLNNNEKIEYLEDKGLKIIQAWDSYL</sequence>
<keyword evidence="1" id="KW-0472">Membrane</keyword>